<evidence type="ECO:0000313" key="10">
    <source>
        <dbReference type="EMBL" id="RAR06961.1"/>
    </source>
</evidence>
<dbReference type="GO" id="GO:0004553">
    <property type="term" value="F:hydrolase activity, hydrolyzing O-glycosyl compounds"/>
    <property type="evidence" value="ECO:0007669"/>
    <property type="project" value="InterPro"/>
</dbReference>
<dbReference type="STRING" id="183478.A0A364MY20"/>
<dbReference type="PANTHER" id="PTHR42812:SF17">
    <property type="entry name" value="BETA-XYLOSIDASE C-TERMINAL CONCANAVALIN A-LIKE DOMAIN-CONTAINING PROTEIN-RELATED"/>
    <property type="match status" value="1"/>
</dbReference>
<dbReference type="InterPro" id="IPR006710">
    <property type="entry name" value="Glyco_hydro_43"/>
</dbReference>
<dbReference type="SUPFAM" id="SSF49899">
    <property type="entry name" value="Concanavalin A-like lectins/glucanases"/>
    <property type="match status" value="1"/>
</dbReference>
<dbReference type="AlphaFoldDB" id="A0A364MY20"/>
<dbReference type="Pfam" id="PF04616">
    <property type="entry name" value="Glyco_hydro_43"/>
    <property type="match status" value="1"/>
</dbReference>
<evidence type="ECO:0000256" key="7">
    <source>
        <dbReference type="PIRSR" id="PIRSR606710-1"/>
    </source>
</evidence>
<evidence type="ECO:0000256" key="2">
    <source>
        <dbReference type="ARBA" id="ARBA00022723"/>
    </source>
</evidence>
<dbReference type="InterPro" id="IPR002401">
    <property type="entry name" value="Cyt_P450_E_grp-I"/>
</dbReference>
<gene>
    <name evidence="10" type="ORF">DDE83_006739</name>
</gene>
<feature type="active site" description="Proton donor" evidence="7">
    <location>
        <position position="201"/>
    </location>
</feature>
<keyword evidence="2 6" id="KW-0479">Metal-binding</keyword>
<dbReference type="Proteomes" id="UP000249619">
    <property type="component" value="Unassembled WGS sequence"/>
</dbReference>
<evidence type="ECO:0000313" key="11">
    <source>
        <dbReference type="Proteomes" id="UP000249619"/>
    </source>
</evidence>
<dbReference type="InterPro" id="IPR017972">
    <property type="entry name" value="Cyt_P450_CS"/>
</dbReference>
<dbReference type="GO" id="GO:0005506">
    <property type="term" value="F:iron ion binding"/>
    <property type="evidence" value="ECO:0007669"/>
    <property type="project" value="InterPro"/>
</dbReference>
<dbReference type="PRINTS" id="PR00463">
    <property type="entry name" value="EP450I"/>
</dbReference>
<dbReference type="InterPro" id="IPR051795">
    <property type="entry name" value="Glycosyl_Hydrlase_43"/>
</dbReference>
<evidence type="ECO:0000256" key="6">
    <source>
        <dbReference type="PIRSR" id="PIRSR602401-1"/>
    </source>
</evidence>
<feature type="binding site" description="axial binding residue" evidence="6">
    <location>
        <position position="1070"/>
    </location>
    <ligand>
        <name>heme</name>
        <dbReference type="ChEBI" id="CHEBI:30413"/>
    </ligand>
    <ligandPart>
        <name>Fe</name>
        <dbReference type="ChEBI" id="CHEBI:18248"/>
    </ligandPart>
</feature>
<keyword evidence="4 6" id="KW-0408">Iron</keyword>
<keyword evidence="6" id="KW-0349">Heme</keyword>
<dbReference type="InterPro" id="IPR001128">
    <property type="entry name" value="Cyt_P450"/>
</dbReference>
<dbReference type="InterPro" id="IPR036396">
    <property type="entry name" value="Cyt_P450_sf"/>
</dbReference>
<comment type="similarity">
    <text evidence="1">Belongs to the glycosyl hydrolase 43 family.</text>
</comment>
<keyword evidence="3" id="KW-0378">Hydrolase</keyword>
<dbReference type="Pfam" id="PF17851">
    <property type="entry name" value="GH43_C2"/>
    <property type="match status" value="1"/>
</dbReference>
<evidence type="ECO:0000259" key="9">
    <source>
        <dbReference type="Pfam" id="PF17851"/>
    </source>
</evidence>
<organism evidence="10 11">
    <name type="scientific">Stemphylium lycopersici</name>
    <name type="common">Tomato gray leaf spot disease fungus</name>
    <name type="synonym">Thyrospora lycopersici</name>
    <dbReference type="NCBI Taxonomy" id="183478"/>
    <lineage>
        <taxon>Eukaryota</taxon>
        <taxon>Fungi</taxon>
        <taxon>Dikarya</taxon>
        <taxon>Ascomycota</taxon>
        <taxon>Pezizomycotina</taxon>
        <taxon>Dothideomycetes</taxon>
        <taxon>Pleosporomycetidae</taxon>
        <taxon>Pleosporales</taxon>
        <taxon>Pleosporineae</taxon>
        <taxon>Pleosporaceae</taxon>
        <taxon>Stemphylium</taxon>
    </lineage>
</organism>
<comment type="cofactor">
    <cofactor evidence="6">
        <name>heme</name>
        <dbReference type="ChEBI" id="CHEBI:30413"/>
    </cofactor>
</comment>
<dbReference type="Gene3D" id="2.60.120.200">
    <property type="match status" value="1"/>
</dbReference>
<name>A0A364MY20_STELY</name>
<keyword evidence="11" id="KW-1185">Reference proteome</keyword>
<dbReference type="GO" id="GO:0004497">
    <property type="term" value="F:monooxygenase activity"/>
    <property type="evidence" value="ECO:0007669"/>
    <property type="project" value="InterPro"/>
</dbReference>
<evidence type="ECO:0000256" key="4">
    <source>
        <dbReference type="ARBA" id="ARBA00023004"/>
    </source>
</evidence>
<evidence type="ECO:0000256" key="8">
    <source>
        <dbReference type="SAM" id="MobiDB-lite"/>
    </source>
</evidence>
<evidence type="ECO:0000256" key="1">
    <source>
        <dbReference type="ARBA" id="ARBA00009865"/>
    </source>
</evidence>
<proteinExistence type="inferred from homology"/>
<reference evidence="11" key="1">
    <citation type="submission" date="2018-05" db="EMBL/GenBank/DDBJ databases">
        <title>Draft genome sequence of Stemphylium lycopersici strain CIDEFI 213.</title>
        <authorList>
            <person name="Medina R."/>
            <person name="Franco M.E.E."/>
            <person name="Lucentini C.G."/>
            <person name="Saparrat M.C.N."/>
            <person name="Balatti P.A."/>
        </authorList>
    </citation>
    <scope>NUCLEOTIDE SEQUENCE [LARGE SCALE GENOMIC DNA]</scope>
    <source>
        <strain evidence="11">CIDEFI 213</strain>
    </source>
</reference>
<feature type="active site" description="Proton acceptor" evidence="7">
    <location>
        <position position="26"/>
    </location>
</feature>
<dbReference type="InterPro" id="IPR023296">
    <property type="entry name" value="Glyco_hydro_beta-prop_sf"/>
</dbReference>
<protein>
    <submittedName>
        <fullName evidence="10">Cytochrome P450</fullName>
    </submittedName>
</protein>
<evidence type="ECO:0000256" key="3">
    <source>
        <dbReference type="ARBA" id="ARBA00022801"/>
    </source>
</evidence>
<dbReference type="EMBL" id="QGDH01000108">
    <property type="protein sequence ID" value="RAR06961.1"/>
    <property type="molecule type" value="Genomic_DNA"/>
</dbReference>
<feature type="domain" description="Beta-xylosidase C-terminal Concanavalin A-like" evidence="9">
    <location>
        <begin position="353"/>
        <end position="451"/>
    </location>
</feature>
<dbReference type="PRINTS" id="PR00385">
    <property type="entry name" value="P450"/>
</dbReference>
<dbReference type="PANTHER" id="PTHR42812">
    <property type="entry name" value="BETA-XYLOSIDASE"/>
    <property type="match status" value="1"/>
</dbReference>
<sequence length="1256" mass="139303">MVQSYTTWYKYSSTLTNRPNPQFHPDPSCIFHQPDETFYCASSSFNVFPGIPIHASKDLVSWRLVGHALNRATQLPVLAESVGSTSGIWAPALRFHNGTFFLLTTMVHDKRADNDSSRWGNIIFSTTDLWDESKWSDAVHLDFEGYDISPHWDGDGNAYVVGSHAWKVAYGIHINRVDLATGELLGNWTNLWNGTGGIAPEGPHIFKKDNWYYLMIAEGGTGLLHMETMARSRNLYGPYEENPSNPILSNANTTEYFQAVGHADLFQDNQGKWWGVALAVRSGPEWTTFPMGRETVLYNVTWERDSWPVLQNPVQGEMRGWELPSLNGYQEAPGKGPLVDSNDDIVFTPNTTFPPHFVHWRPPLTSSYTISPPSHPHSLCLTPSTLNLTGFDGNSPGPGGQTFIARRQTHTLFTFAFDLVGYKPSAEGEEAGITLFLTQNHHARMGIVMLPSASPSSSSTSGSSSNSTDNGHLIPHFHFHAISYIPVPADVLVPVPEAWRGEDITLALRAVNVTHYAFSAGLAGGSGGVRDIAVVGGDVISWGFTGALVGAIMSHDTRHTRKQHYPHPPSTEQRRAPHAVRYRSRTPQTNAAHHIELSPSSVGILGLLLLVASVFISYARNPLRKVPAAHALAHFTSLWIDWVRWRSVENTTLKAAHDRLGPIVCLGPNEISVNCVKGGIREVYAGGFEKVNVRDGYNWYSFFSNYGGIDNMFSTGSNKPHSQRKRMLSNIYSKSHVLASDALAAQVSTILYERFLPYLESTFAQSEKGVLNIYALLSATTMDIVTCYIFGLRAGSNLIDDREQLAWFLDLYNSRRSFNFWPQEFPRLTSFAEKWLGYRFTPKWVDAANGEIEKWTAKMCDDAGTVLKSDYAGAGTRPVVYQQLQNSMANEATKSGKEAPRAAEIASEVLDHLAAGFDTSGITLNYMVHELSQHPEVQERLQRELSGLPSRVVPSSAPELPEPKVVDSLPLLHAVIWETLRLHSAIPGPQPRFTPAQGCHLGPEEASYHIPSGVRVSASAGLLHLNEQVYEHADEWRPERWLDMEKLGEEKRKDMESRWFWAFGSGGRMCVGSHLAVYQMKYIIAALYSNYRTTIVDDSGIGQSDSYTAPPKSDKLMPSSSEKESRSLPRRCQNQWALGLLSPFDAGHASRLSPRIMSFCVTSYNLHGVKSRGCLVLLAESPVWKLLNVLVRDQCKVATQSDEARVIFGFTDGAASDLHQSPIEASRRGLTVRKMSMFSGTAAVENVAKVPDDHRS</sequence>
<dbReference type="Gene3D" id="2.115.10.20">
    <property type="entry name" value="Glycosyl hydrolase domain, family 43"/>
    <property type="match status" value="1"/>
</dbReference>
<keyword evidence="5" id="KW-0326">Glycosidase</keyword>
<dbReference type="PROSITE" id="PS00086">
    <property type="entry name" value="CYTOCHROME_P450"/>
    <property type="match status" value="1"/>
</dbReference>
<dbReference type="CDD" id="cd18833">
    <property type="entry name" value="GH43_PcXyl-like"/>
    <property type="match status" value="1"/>
</dbReference>
<dbReference type="SUPFAM" id="SSF75005">
    <property type="entry name" value="Arabinanase/levansucrase/invertase"/>
    <property type="match status" value="1"/>
</dbReference>
<accession>A0A364MY20</accession>
<feature type="region of interest" description="Disordered" evidence="8">
    <location>
        <begin position="1102"/>
        <end position="1129"/>
    </location>
</feature>
<dbReference type="InterPro" id="IPR013320">
    <property type="entry name" value="ConA-like_dom_sf"/>
</dbReference>
<dbReference type="Gene3D" id="1.10.630.10">
    <property type="entry name" value="Cytochrome P450"/>
    <property type="match status" value="1"/>
</dbReference>
<evidence type="ECO:0000256" key="5">
    <source>
        <dbReference type="ARBA" id="ARBA00023295"/>
    </source>
</evidence>
<dbReference type="GO" id="GO:0020037">
    <property type="term" value="F:heme binding"/>
    <property type="evidence" value="ECO:0007669"/>
    <property type="project" value="InterPro"/>
</dbReference>
<comment type="caution">
    <text evidence="10">The sequence shown here is derived from an EMBL/GenBank/DDBJ whole genome shotgun (WGS) entry which is preliminary data.</text>
</comment>
<dbReference type="GO" id="GO:0016705">
    <property type="term" value="F:oxidoreductase activity, acting on paired donors, with incorporation or reduction of molecular oxygen"/>
    <property type="evidence" value="ECO:0007669"/>
    <property type="project" value="InterPro"/>
</dbReference>
<dbReference type="CDD" id="cd11059">
    <property type="entry name" value="CYP_fungal"/>
    <property type="match status" value="1"/>
</dbReference>
<dbReference type="SUPFAM" id="SSF48264">
    <property type="entry name" value="Cytochrome P450"/>
    <property type="match status" value="1"/>
</dbReference>
<dbReference type="InterPro" id="IPR041542">
    <property type="entry name" value="GH43_C2"/>
</dbReference>
<dbReference type="Pfam" id="PF00067">
    <property type="entry name" value="p450"/>
    <property type="match status" value="1"/>
</dbReference>
<dbReference type="GO" id="GO:0005975">
    <property type="term" value="P:carbohydrate metabolic process"/>
    <property type="evidence" value="ECO:0007669"/>
    <property type="project" value="InterPro"/>
</dbReference>